<dbReference type="FunFam" id="3.60.130.30:FF:000001">
    <property type="entry name" value="Bifunctional helicase and thymine dioxygenase JBP2"/>
    <property type="match status" value="1"/>
</dbReference>
<dbReference type="KEGG" id="loi:92360741"/>
<reference evidence="25" key="1">
    <citation type="journal article" date="2021" name="Microbiol. Resour. Announc.">
        <title>LGAAP: Leishmaniinae Genome Assembly and Annotation Pipeline.</title>
        <authorList>
            <person name="Almutairi H."/>
            <person name="Urbaniak M.D."/>
            <person name="Bates M.D."/>
            <person name="Jariyapan N."/>
            <person name="Kwakye-Nuako G."/>
            <person name="Thomaz-Soccol V."/>
            <person name="Al-Salem W.S."/>
            <person name="Dillon R.J."/>
            <person name="Bates P.A."/>
            <person name="Gatherer D."/>
        </authorList>
    </citation>
    <scope>NUCLEOTIDE SEQUENCE [LARGE SCALE GENOMIC DNA]</scope>
</reference>
<dbReference type="PANTHER" id="PTHR45629">
    <property type="entry name" value="SNF2/RAD54 FAMILY MEMBER"/>
    <property type="match status" value="1"/>
</dbReference>
<name>A0A836HCL0_9TRYP</name>
<keyword evidence="16" id="KW-0238">DNA-binding</keyword>
<dbReference type="Gene3D" id="3.40.50.10810">
    <property type="entry name" value="Tandem AAA-ATPase domain"/>
    <property type="match status" value="1"/>
</dbReference>
<dbReference type="EC" id="1.14.11.6" evidence="5"/>
<feature type="domain" description="Helicase ATP-binding" evidence="22">
    <location>
        <begin position="555"/>
        <end position="730"/>
    </location>
</feature>
<comment type="similarity">
    <text evidence="3">In the N-terminal section; belongs to the TET family. JBP2 subfamily.</text>
</comment>
<dbReference type="EMBL" id="JAFHLR010000014">
    <property type="protein sequence ID" value="KAG5483677.1"/>
    <property type="molecule type" value="Genomic_DNA"/>
</dbReference>
<organism evidence="24 25">
    <name type="scientific">Leishmania orientalis</name>
    <dbReference type="NCBI Taxonomy" id="2249476"/>
    <lineage>
        <taxon>Eukaryota</taxon>
        <taxon>Discoba</taxon>
        <taxon>Euglenozoa</taxon>
        <taxon>Kinetoplastea</taxon>
        <taxon>Metakinetoplastina</taxon>
        <taxon>Trypanosomatida</taxon>
        <taxon>Trypanosomatidae</taxon>
        <taxon>Leishmaniinae</taxon>
        <taxon>Leishmania</taxon>
    </lineage>
</organism>
<evidence type="ECO:0000256" key="14">
    <source>
        <dbReference type="ARBA" id="ARBA00023002"/>
    </source>
</evidence>
<dbReference type="PANTHER" id="PTHR45629:SF7">
    <property type="entry name" value="DNA EXCISION REPAIR PROTEIN ERCC-6-RELATED"/>
    <property type="match status" value="1"/>
</dbReference>
<dbReference type="Pfam" id="PF12851">
    <property type="entry name" value="Tet_JBP"/>
    <property type="match status" value="1"/>
</dbReference>
<keyword evidence="13" id="KW-0223">Dioxygenase</keyword>
<evidence type="ECO:0000256" key="13">
    <source>
        <dbReference type="ARBA" id="ARBA00022964"/>
    </source>
</evidence>
<protein>
    <recommendedName>
        <fullName evidence="7">Bifunctional helicase and thymine dioxygenase JBP2</fullName>
        <ecNumber evidence="5">1.14.11.6</ecNumber>
        <ecNumber evidence="6">3.6.4.12</ecNumber>
    </recommendedName>
    <alternativeName>
        <fullName evidence="18">J-binding protein 2</fullName>
    </alternativeName>
</protein>
<comment type="catalytic activity">
    <reaction evidence="20">
        <text>ATP + H2O = ADP + phosphate + H(+)</text>
        <dbReference type="Rhea" id="RHEA:13065"/>
        <dbReference type="ChEBI" id="CHEBI:15377"/>
        <dbReference type="ChEBI" id="CHEBI:15378"/>
        <dbReference type="ChEBI" id="CHEBI:30616"/>
        <dbReference type="ChEBI" id="CHEBI:43474"/>
        <dbReference type="ChEBI" id="CHEBI:456216"/>
        <dbReference type="EC" id="3.6.4.12"/>
    </reaction>
</comment>
<dbReference type="FunFam" id="3.40.50.10810:FF:000072">
    <property type="entry name" value="Bifunctional helicase and thymine dioxygenase JBP2"/>
    <property type="match status" value="1"/>
</dbReference>
<dbReference type="PROSITE" id="PS51192">
    <property type="entry name" value="HELICASE_ATP_BIND_1"/>
    <property type="match status" value="1"/>
</dbReference>
<dbReference type="AlphaFoldDB" id="A0A836HCL0"/>
<comment type="subcellular location">
    <subcellularLocation>
        <location evidence="2">Nucleus</location>
    </subcellularLocation>
</comment>
<dbReference type="GeneID" id="92360741"/>
<dbReference type="InterPro" id="IPR014001">
    <property type="entry name" value="Helicase_ATP-bd"/>
</dbReference>
<evidence type="ECO:0000256" key="12">
    <source>
        <dbReference type="ARBA" id="ARBA00022840"/>
    </source>
</evidence>
<keyword evidence="14" id="KW-0560">Oxidoreductase</keyword>
<keyword evidence="9" id="KW-0547">Nucleotide-binding</keyword>
<reference evidence="25" key="2">
    <citation type="journal article" date="2021" name="Sci. Data">
        <title>Chromosome-scale genome sequencing, assembly and annotation of six genomes from subfamily Leishmaniinae.</title>
        <authorList>
            <person name="Almutairi H."/>
            <person name="Urbaniak M.D."/>
            <person name="Bates M.D."/>
            <person name="Jariyapan N."/>
            <person name="Kwakye-Nuako G."/>
            <person name="Thomaz Soccol V."/>
            <person name="Al-Salem W.S."/>
            <person name="Dillon R.J."/>
            <person name="Bates P.A."/>
            <person name="Gatherer D."/>
        </authorList>
    </citation>
    <scope>NUCLEOTIDE SEQUENCE [LARGE SCALE GENOMIC DNA]</scope>
</reference>
<evidence type="ECO:0000256" key="2">
    <source>
        <dbReference type="ARBA" id="ARBA00004123"/>
    </source>
</evidence>
<dbReference type="SMR" id="A0A836HCL0"/>
<dbReference type="InterPro" id="IPR024779">
    <property type="entry name" value="2OGFeDO_JBP1/TET_oxygenase_dom"/>
</dbReference>
<dbReference type="Gene3D" id="3.40.50.300">
    <property type="entry name" value="P-loop containing nucleotide triphosphate hydrolases"/>
    <property type="match status" value="1"/>
</dbReference>
<dbReference type="GO" id="GO:0003677">
    <property type="term" value="F:DNA binding"/>
    <property type="evidence" value="ECO:0007669"/>
    <property type="project" value="UniProtKB-KW"/>
</dbReference>
<dbReference type="RefSeq" id="XP_067064616.1">
    <property type="nucleotide sequence ID" value="XM_067206807.1"/>
</dbReference>
<dbReference type="GO" id="GO:0005524">
    <property type="term" value="F:ATP binding"/>
    <property type="evidence" value="ECO:0007669"/>
    <property type="project" value="UniProtKB-KW"/>
</dbReference>
<dbReference type="Gene3D" id="3.60.130.30">
    <property type="match status" value="1"/>
</dbReference>
<evidence type="ECO:0000256" key="10">
    <source>
        <dbReference type="ARBA" id="ARBA00022801"/>
    </source>
</evidence>
<evidence type="ECO:0000256" key="4">
    <source>
        <dbReference type="ARBA" id="ARBA00009722"/>
    </source>
</evidence>
<accession>A0A836HCL0</accession>
<dbReference type="InterPro" id="IPR001650">
    <property type="entry name" value="Helicase_C-like"/>
</dbReference>
<dbReference type="Pfam" id="PF00271">
    <property type="entry name" value="Helicase_C"/>
    <property type="match status" value="1"/>
</dbReference>
<dbReference type="CDD" id="cd17919">
    <property type="entry name" value="DEXHc_Snf"/>
    <property type="match status" value="1"/>
</dbReference>
<gene>
    <name evidence="24" type="ORF">LSCM4_04826</name>
</gene>
<comment type="similarity">
    <text evidence="4">In the C-terminal section; belongs to the SNF2/RAD54 helicase family.</text>
</comment>
<evidence type="ECO:0000256" key="20">
    <source>
        <dbReference type="ARBA" id="ARBA00047995"/>
    </source>
</evidence>
<evidence type="ECO:0000259" key="23">
    <source>
        <dbReference type="PROSITE" id="PS51194"/>
    </source>
</evidence>
<dbReference type="EC" id="3.6.4.12" evidence="6"/>
<comment type="catalytic activity">
    <reaction evidence="21">
        <text>thymine + 2-oxoglutarate + O2 = 5-hydroxymethyluracil + succinate + CO2</text>
        <dbReference type="Rhea" id="RHEA:10316"/>
        <dbReference type="ChEBI" id="CHEBI:15379"/>
        <dbReference type="ChEBI" id="CHEBI:16526"/>
        <dbReference type="ChEBI" id="CHEBI:16810"/>
        <dbReference type="ChEBI" id="CHEBI:16964"/>
        <dbReference type="ChEBI" id="CHEBI:17821"/>
        <dbReference type="ChEBI" id="CHEBI:30031"/>
        <dbReference type="EC" id="1.14.11.6"/>
    </reaction>
</comment>
<evidence type="ECO:0000256" key="6">
    <source>
        <dbReference type="ARBA" id="ARBA00012551"/>
    </source>
</evidence>
<evidence type="ECO:0000256" key="15">
    <source>
        <dbReference type="ARBA" id="ARBA00023004"/>
    </source>
</evidence>
<dbReference type="GO" id="GO:0005634">
    <property type="term" value="C:nucleus"/>
    <property type="evidence" value="ECO:0007669"/>
    <property type="project" value="UniProtKB-SubCell"/>
</dbReference>
<evidence type="ECO:0000256" key="8">
    <source>
        <dbReference type="ARBA" id="ARBA00022723"/>
    </source>
</evidence>
<evidence type="ECO:0000256" key="18">
    <source>
        <dbReference type="ARBA" id="ARBA00030614"/>
    </source>
</evidence>
<evidence type="ECO:0000256" key="11">
    <source>
        <dbReference type="ARBA" id="ARBA00022806"/>
    </source>
</evidence>
<dbReference type="GO" id="GO:0016787">
    <property type="term" value="F:hydrolase activity"/>
    <property type="evidence" value="ECO:0007669"/>
    <property type="project" value="UniProtKB-KW"/>
</dbReference>
<evidence type="ECO:0000256" key="19">
    <source>
        <dbReference type="ARBA" id="ARBA00034466"/>
    </source>
</evidence>
<evidence type="ECO:0000313" key="24">
    <source>
        <dbReference type="EMBL" id="KAG5483677.1"/>
    </source>
</evidence>
<feature type="domain" description="Helicase C-terminal" evidence="23">
    <location>
        <begin position="897"/>
        <end position="1057"/>
    </location>
</feature>
<evidence type="ECO:0000256" key="7">
    <source>
        <dbReference type="ARBA" id="ARBA00019068"/>
    </source>
</evidence>
<dbReference type="SUPFAM" id="SSF52540">
    <property type="entry name" value="P-loop containing nucleoside triphosphate hydrolases"/>
    <property type="match status" value="2"/>
</dbReference>
<keyword evidence="12" id="KW-0067">ATP-binding</keyword>
<dbReference type="InterPro" id="IPR038718">
    <property type="entry name" value="SNF2-like_sf"/>
</dbReference>
<keyword evidence="25" id="KW-1185">Reference proteome</keyword>
<dbReference type="GO" id="GO:0003678">
    <property type="term" value="F:DNA helicase activity"/>
    <property type="evidence" value="ECO:0007669"/>
    <property type="project" value="UniProtKB-EC"/>
</dbReference>
<keyword evidence="17" id="KW-0539">Nucleus</keyword>
<keyword evidence="11" id="KW-0347">Helicase</keyword>
<dbReference type="InterPro" id="IPR000330">
    <property type="entry name" value="SNF2_N"/>
</dbReference>
<evidence type="ECO:0000313" key="25">
    <source>
        <dbReference type="Proteomes" id="UP000674143"/>
    </source>
</evidence>
<dbReference type="Pfam" id="PF00176">
    <property type="entry name" value="SNF2-rel_dom"/>
    <property type="match status" value="1"/>
</dbReference>
<dbReference type="InterPro" id="IPR027417">
    <property type="entry name" value="P-loop_NTPase"/>
</dbReference>
<evidence type="ECO:0000256" key="9">
    <source>
        <dbReference type="ARBA" id="ARBA00022741"/>
    </source>
</evidence>
<evidence type="ECO:0000256" key="21">
    <source>
        <dbReference type="ARBA" id="ARBA00048837"/>
    </source>
</evidence>
<dbReference type="GO" id="GO:0050341">
    <property type="term" value="F:thymine dioxygenase activity"/>
    <property type="evidence" value="ECO:0007669"/>
    <property type="project" value="UniProtKB-EC"/>
</dbReference>
<dbReference type="CDD" id="cd18793">
    <property type="entry name" value="SF2_C_SNF"/>
    <property type="match status" value="1"/>
</dbReference>
<evidence type="ECO:0000256" key="5">
    <source>
        <dbReference type="ARBA" id="ARBA00012263"/>
    </source>
</evidence>
<dbReference type="InterPro" id="IPR049730">
    <property type="entry name" value="SNF2/RAD54-like_C"/>
</dbReference>
<dbReference type="GO" id="GO:0015616">
    <property type="term" value="F:DNA translocase activity"/>
    <property type="evidence" value="ECO:0007669"/>
    <property type="project" value="TreeGrafter"/>
</dbReference>
<dbReference type="GO" id="GO:0046872">
    <property type="term" value="F:metal ion binding"/>
    <property type="evidence" value="ECO:0007669"/>
    <property type="project" value="UniProtKB-KW"/>
</dbReference>
<evidence type="ECO:0000256" key="17">
    <source>
        <dbReference type="ARBA" id="ARBA00023242"/>
    </source>
</evidence>
<keyword evidence="10" id="KW-0378">Hydrolase</keyword>
<dbReference type="GO" id="GO:0007131">
    <property type="term" value="P:reciprocal meiotic recombination"/>
    <property type="evidence" value="ECO:0007669"/>
    <property type="project" value="TreeGrafter"/>
</dbReference>
<dbReference type="GO" id="GO:0000724">
    <property type="term" value="P:double-strand break repair via homologous recombination"/>
    <property type="evidence" value="ECO:0007669"/>
    <property type="project" value="TreeGrafter"/>
</dbReference>
<comment type="function">
    <text evidence="19">Dioxygenase that catalyzes the first step of DNA base J (beta-d-glucosyl-HOMedU) biosynthesis by converting thymine to 5-hydroxymethyluracil (HOMedU). DNA base J is a hypermodified thymidine residue found in the genome of kinetoplastid parasites, which is localized primarily to repetitive DNA, namely the telomeres, and is implicated in the regulation of antigenic variation. Probably also acts as a DNA helicase. Recognizes and binds specific regions of the genome, hydrolyzes ATP and allows the DNA base J de novo synthesis. Involved in initial synthesis of DNA base J, JBP1 being able to act via the basal level of DNA base J and propagate further synthesis. In contrast to JBP1, it does not specifically bind DNA base J, however it binds chromatin.</text>
</comment>
<evidence type="ECO:0000256" key="3">
    <source>
        <dbReference type="ARBA" id="ARBA00005360"/>
    </source>
</evidence>
<proteinExistence type="inferred from homology"/>
<comment type="cofactor">
    <cofactor evidence="1">
        <name>Fe(2+)</name>
        <dbReference type="ChEBI" id="CHEBI:29033"/>
    </cofactor>
</comment>
<dbReference type="SMART" id="SM00487">
    <property type="entry name" value="DEXDc"/>
    <property type="match status" value="1"/>
</dbReference>
<dbReference type="PROSITE" id="PS51194">
    <property type="entry name" value="HELICASE_CTER"/>
    <property type="match status" value="1"/>
</dbReference>
<dbReference type="InterPro" id="IPR050496">
    <property type="entry name" value="SNF2_RAD54_helicase_repair"/>
</dbReference>
<keyword evidence="15" id="KW-0408">Iron</keyword>
<evidence type="ECO:0000259" key="22">
    <source>
        <dbReference type="PROSITE" id="PS51192"/>
    </source>
</evidence>
<keyword evidence="8" id="KW-0479">Metal-binding</keyword>
<dbReference type="SMART" id="SM00490">
    <property type="entry name" value="HELICc"/>
    <property type="match status" value="1"/>
</dbReference>
<comment type="caution">
    <text evidence="24">The sequence shown here is derived from an EMBL/GenBank/DDBJ whole genome shotgun (WGS) entry which is preliminary data.</text>
</comment>
<evidence type="ECO:0000256" key="1">
    <source>
        <dbReference type="ARBA" id="ARBA00001954"/>
    </source>
</evidence>
<dbReference type="Proteomes" id="UP000674143">
    <property type="component" value="Unassembled WGS sequence"/>
</dbReference>
<sequence length="1098" mass="123904">MASGLMRASTSVELESILDIVQSSGEIAIVFTSPSVGDLETITSETQRRQLRIAGIPRGGYTILPAIPLYDDELLQMCQRYTAANEYEKAEIRNSLYVREYPLFAYSTRHQKTLFHPADYVSRILQFCFHYVQVPDADVLSLQDRSPFLHISPVKEICTHLRLVVRGALTTPDESESPAPEPLRFHAESDAERLAAERAGAISVAPSGGSASELEQPSLLTGVAPSMLFQKGAVEEVDQDTEEAVEDLTGEEAVDAVHSAHAEYLALDGFELVTKASIFYDREGEGQRVVAVYIPGGVPKDTCRAAAAVLEPAATKKNLRAATNGGLPPDTGIVGYYDYLTNPTRHKCRETEFSRRNWGLFSQCEPLLKHLDKLYSQLAPMHHHLQKVAIPSQYQLCGTVFSTITVNRNFRTAVHTDKGDFRSGLGVLSVINGEFEGCHLAIKRLKKAFQLKVGDVLLFDTSLEHGNTEVVHPEIHWQRTSVVCYLRTGLMSSLCEMERRKHLNWLILQQLHNAEIRHATVNINGADSSLPPLFVPTRLASHLAPVQLAALGFIVERAEKQSGCVVAMTMGLGKTLVALTLCFSHLHIAPKADILILTPKPIISHWVDEKNKWGMHGLYFPHFVASDGLNSLEFEQQLLEYERQKNHEKPKSGHVFVINSEYLAGFLRRFKRFTPFLMIVDEGHRVAAKGNKLTESLDRLRCNIRIVLSGTPLQNDASELYRLVGWVNRGVSKVLPPKRFQELANEINQFVEGDDGAFYNAVMAQEYIQDWMRGFVFREMENDLPPLHDYLLICGSSDVQREYEEKLGLTETAMTALKATEHRPHHLSTHPACYLAFISDSYQSMVSGWTVRTQANTSRLRASQLDEIDTMRLEQYVQMVESEQLDAFINVSGKMRVLVDIVLRVQARKEKLIIFSLYVGSQDLIHRTLTALRVCTFTVRGRDSQDRRRRAMQEFSENKDLIVLVLSTKIAAYGLDFTAANHVVLFDSWWNPQVDAQAIARAYRRNQRKPVTVYRLISATENKFVLRSQTRKIALFRCIFHERTSRQALPGELEDCAANENDDERRKFWAKLKRTPLAGGTCALLNVYRYQESVRDSE</sequence>
<dbReference type="GO" id="GO:0070580">
    <property type="term" value="P:base J metabolic process"/>
    <property type="evidence" value="ECO:0007669"/>
    <property type="project" value="UniProtKB-ARBA"/>
</dbReference>
<evidence type="ECO:0000256" key="16">
    <source>
        <dbReference type="ARBA" id="ARBA00023125"/>
    </source>
</evidence>